<keyword evidence="8 10" id="KW-0238">DNA-binding</keyword>
<dbReference type="InterPro" id="IPR011335">
    <property type="entry name" value="Restrct_endonuc-II-like"/>
</dbReference>
<dbReference type="Gene3D" id="3.40.50.300">
    <property type="entry name" value="P-loop containing nucleotide triphosphate hydrolases"/>
    <property type="match status" value="2"/>
</dbReference>
<dbReference type="STRING" id="1715285.SOFFGTOCOR_0541"/>
<evidence type="ECO:0000256" key="2">
    <source>
        <dbReference type="ARBA" id="ARBA00022741"/>
    </source>
</evidence>
<sequence>MFKIYHSNQLASLKEIIIYLIKKEPLSFLFEKEIILIQNFGFSQWLQIELAKQLGVVLNIDYQLPSMFIWNMFHNVLLNIPKKNYYTKQNIKWTLLSLLPKIINQNEFKLIKYYIQENNNNTKIYQISNKLANLFEKYLIFRPELIKHWENDKLIHGLGNDQLWTKKLWQKIIFCINKSTKKPQHIANLYKIFIDSISKSQTLNKFLPKRIFIFGISSLPPIYIQILNSISKHTNIYLMFVNPCRYYLNYLNEISLINRLNQQKNFNSKFNKNSCESFNYKKNINTNNNLLNSCSKIGYEYLYLIFKIKNLIDVSNFIDTNKLTLLENLKQDILDSKNNIEFKTTIYNHKNNKNKRFINSLDKTITFHSCHSIQREIEILHDNLLSIFEENKSISPKDVLIMTPNIENYVPYINAIFNNIKHSKYIPFSISDRKILQTNPILKTFLMLLNLPESRFSKNQVFLLLEDASISAKFNFNENDLNLLYSIVEKYGIRWGLDNDNFYELKLPNIKQNSWKSGLKRMLSDYNLNGRDKFLKNILPNEKHNETIHKLIYKLTVFIDTLRKWKKILNEEHIITEWKNICQKLINDFFLINITNENIIIFLIKQLHKITNTAIYFGYKTPIKIHIIHDELLTYFNKKKIYQDFLTGGVNFCTFTSTRSIPFKVIGMLGMNDTSFPRKENQINFDLTRKNIVIGDIISQNKDRYFFLETLISTKNILYISYIGRSIYDNKQNNPSILIEELLDYICHNFCLIVDKKLNIDINSNLLREHLIIQHSRTPFDKKNFIPQTRYQSYADEWLLAAKTTKFKNKSSTFLVKKQKTIKEITIEQLLRFYRHPIKFFFQQRLNVNFFIEENKFSENEPFIINNLQTYKMNKKIIKSLIKNKNPEIIYQELIDSGKLPVGCFGRSIWEKNLIKINTLIEKNTKQTEKQFDYHIKCIIKNIKITGVLKNIYKTGILRYQPSHSIANNIVQLWIEHLFFNFLINNQESALISFNKNNQKFPSIEKEIASHYIEKLITGYCNGQNSPLIILNNSCWNWLEKCFNKKTQQYDFSSLNILKKARISLIHSLQGNQIIKGEIEDFYLLRIHRNINNALIQLLIKNAKEYLLPIGIYLKKNQSNGIIQ</sequence>
<evidence type="ECO:0000313" key="13">
    <source>
        <dbReference type="Proteomes" id="UP000242301"/>
    </source>
</evidence>
<dbReference type="InterPro" id="IPR027417">
    <property type="entry name" value="P-loop_NTPase"/>
</dbReference>
<dbReference type="Pfam" id="PF04257">
    <property type="entry name" value="Exonuc_V_gamma"/>
    <property type="match status" value="1"/>
</dbReference>
<dbReference type="GO" id="GO:0000724">
    <property type="term" value="P:double-strand break repair via homologous recombination"/>
    <property type="evidence" value="ECO:0007669"/>
    <property type="project" value="UniProtKB-UniRule"/>
</dbReference>
<dbReference type="InterPro" id="IPR013986">
    <property type="entry name" value="DExx_box_DNA_helicase_dom_sf"/>
</dbReference>
<dbReference type="CDD" id="cd22353">
    <property type="entry name" value="RecC_C-like"/>
    <property type="match status" value="1"/>
</dbReference>
<evidence type="ECO:0000259" key="11">
    <source>
        <dbReference type="Pfam" id="PF17946"/>
    </source>
</evidence>
<keyword evidence="1 10" id="KW-0540">Nuclease</keyword>
<dbReference type="PIRSF" id="PIRSF000980">
    <property type="entry name" value="RecC"/>
    <property type="match status" value="1"/>
</dbReference>
<dbReference type="Pfam" id="PF17946">
    <property type="entry name" value="RecC_C"/>
    <property type="match status" value="1"/>
</dbReference>
<evidence type="ECO:0000256" key="6">
    <source>
        <dbReference type="ARBA" id="ARBA00022839"/>
    </source>
</evidence>
<protein>
    <recommendedName>
        <fullName evidence="10">RecBCD enzyme subunit RecC</fullName>
    </recommendedName>
    <alternativeName>
        <fullName evidence="10">Exonuclease V subunit RecC</fullName>
        <shortName evidence="10">ExoV subunit RecC</shortName>
    </alternativeName>
    <alternativeName>
        <fullName evidence="10">Helicase/nuclease RecBCD subunit RecC</fullName>
    </alternativeName>
</protein>
<keyword evidence="6 10" id="KW-0269">Exonuclease</keyword>
<dbReference type="PANTHER" id="PTHR30591">
    <property type="entry name" value="RECBCD ENZYME SUBUNIT RECC"/>
    <property type="match status" value="1"/>
</dbReference>
<dbReference type="Gene3D" id="1.10.10.990">
    <property type="match status" value="1"/>
</dbReference>
<evidence type="ECO:0000256" key="9">
    <source>
        <dbReference type="ARBA" id="ARBA00023204"/>
    </source>
</evidence>
<comment type="function">
    <text evidence="10">A helicase/nuclease that prepares dsDNA breaks (DSB) for recombinational DNA repair. Binds to DSBs and unwinds DNA via a highly rapid and processive ATP-dependent bidirectional helicase activity. Unwinds dsDNA until it encounters a Chi (crossover hotspot instigator) sequence from the 3' direction. Cuts ssDNA a few nucleotides 3' to the Chi site. The properties and activities of the enzyme are changed at Chi. The Chi-altered holoenzyme produces a long 3'-ssDNA overhang and facilitates RecA-binding to the ssDNA for homologous DNA recombination and repair. Holoenzyme degrades any linearized DNA that is unable to undergo homologous recombination. In the holoenzyme this subunit recognizes the wild-type Chi sequence, and when added to isolated RecB increases its ATP-dependent helicase processivity.</text>
</comment>
<name>A0A0M6W9F4_9GAMM</name>
<dbReference type="GO" id="GO:0008854">
    <property type="term" value="F:exodeoxyribonuclease V activity"/>
    <property type="evidence" value="ECO:0007669"/>
    <property type="project" value="InterPro"/>
</dbReference>
<reference evidence="13" key="1">
    <citation type="submission" date="2015-05" db="EMBL/GenBank/DDBJ databases">
        <authorList>
            <person name="Manzano-Marin A."/>
        </authorList>
    </citation>
    <scope>NUCLEOTIDE SEQUENCE [LARGE SCALE GENOMIC DNA]</scope>
    <source>
        <strain evidence="13">officinalis</strain>
    </source>
</reference>
<dbReference type="HAMAP" id="MF_01486">
    <property type="entry name" value="RecC"/>
    <property type="match status" value="1"/>
</dbReference>
<keyword evidence="3 10" id="KW-0227">DNA damage</keyword>
<dbReference type="SUPFAM" id="SSF52540">
    <property type="entry name" value="P-loop containing nucleoside triphosphate hydrolases"/>
    <property type="match status" value="2"/>
</dbReference>
<proteinExistence type="inferred from homology"/>
<dbReference type="NCBIfam" id="TIGR01450">
    <property type="entry name" value="recC"/>
    <property type="match status" value="1"/>
</dbReference>
<evidence type="ECO:0000256" key="3">
    <source>
        <dbReference type="ARBA" id="ARBA00022763"/>
    </source>
</evidence>
<comment type="subunit">
    <text evidence="10">Heterotrimer of RecB, RecC and RecD. All subunits contribute to DNA-binding.</text>
</comment>
<feature type="domain" description="RecC C-terminal" evidence="11">
    <location>
        <begin position="823"/>
        <end position="1042"/>
    </location>
</feature>
<keyword evidence="4 10" id="KW-0378">Hydrolase</keyword>
<dbReference type="GO" id="GO:0005524">
    <property type="term" value="F:ATP binding"/>
    <property type="evidence" value="ECO:0007669"/>
    <property type="project" value="UniProtKB-UniRule"/>
</dbReference>
<evidence type="ECO:0000256" key="10">
    <source>
        <dbReference type="HAMAP-Rule" id="MF_01486"/>
    </source>
</evidence>
<dbReference type="EMBL" id="CVRF01000003">
    <property type="protein sequence ID" value="CRK85947.1"/>
    <property type="molecule type" value="Genomic_DNA"/>
</dbReference>
<keyword evidence="9 10" id="KW-0234">DNA repair</keyword>
<dbReference type="Gene3D" id="3.40.50.10930">
    <property type="match status" value="1"/>
</dbReference>
<evidence type="ECO:0000256" key="5">
    <source>
        <dbReference type="ARBA" id="ARBA00022806"/>
    </source>
</evidence>
<dbReference type="AlphaFoldDB" id="A0A0M6W9F4"/>
<evidence type="ECO:0000256" key="1">
    <source>
        <dbReference type="ARBA" id="ARBA00022722"/>
    </source>
</evidence>
<keyword evidence="7 10" id="KW-0067">ATP-binding</keyword>
<gene>
    <name evidence="10 12" type="primary">recC</name>
    <name evidence="12" type="ORF">SOFFGTOCOR_0541</name>
</gene>
<dbReference type="InterPro" id="IPR041500">
    <property type="entry name" value="RecC_C"/>
</dbReference>
<evidence type="ECO:0000256" key="4">
    <source>
        <dbReference type="ARBA" id="ARBA00022801"/>
    </source>
</evidence>
<keyword evidence="13" id="KW-1185">Reference proteome</keyword>
<organism evidence="12 13">
    <name type="scientific">Candidatus Providencia siddallii</name>
    <dbReference type="NCBI Taxonomy" id="1715285"/>
    <lineage>
        <taxon>Bacteria</taxon>
        <taxon>Pseudomonadati</taxon>
        <taxon>Pseudomonadota</taxon>
        <taxon>Gammaproteobacteria</taxon>
        <taxon>Enterobacterales</taxon>
        <taxon>Morganellaceae</taxon>
        <taxon>Providencia</taxon>
    </lineage>
</organism>
<evidence type="ECO:0000256" key="8">
    <source>
        <dbReference type="ARBA" id="ARBA00023125"/>
    </source>
</evidence>
<keyword evidence="5 10" id="KW-0347">Helicase</keyword>
<keyword evidence="2 10" id="KW-0547">Nucleotide-binding</keyword>
<evidence type="ECO:0000256" key="7">
    <source>
        <dbReference type="ARBA" id="ARBA00022840"/>
    </source>
</evidence>
<dbReference type="GO" id="GO:0003677">
    <property type="term" value="F:DNA binding"/>
    <property type="evidence" value="ECO:0007669"/>
    <property type="project" value="UniProtKB-UniRule"/>
</dbReference>
<accession>A0A0M6W9F4</accession>
<dbReference type="GO" id="GO:0003678">
    <property type="term" value="F:DNA helicase activity"/>
    <property type="evidence" value="ECO:0007669"/>
    <property type="project" value="UniProtKB-UniRule"/>
</dbReference>
<dbReference type="Proteomes" id="UP000242301">
    <property type="component" value="Unassembled WGS sequence"/>
</dbReference>
<comment type="similarity">
    <text evidence="10">Belongs to the RecC family.</text>
</comment>
<dbReference type="Gene3D" id="1.10.10.160">
    <property type="match status" value="1"/>
</dbReference>
<dbReference type="SUPFAM" id="SSF52980">
    <property type="entry name" value="Restriction endonuclease-like"/>
    <property type="match status" value="1"/>
</dbReference>
<evidence type="ECO:0000313" key="12">
    <source>
        <dbReference type="EMBL" id="CRK85947.1"/>
    </source>
</evidence>
<comment type="miscellaneous">
    <text evidence="10">In the RecBCD complex, RecB has a slow 3'-5' helicase, an exonuclease activity and loads RecA onto ssDNA, RecD has a fast 5'-3' helicase activity, while RecC stimulates the ATPase and processivity of the RecB helicase and contributes to recognition of the Chi site.</text>
</comment>
<dbReference type="GO" id="GO:0009338">
    <property type="term" value="C:exodeoxyribonuclease V complex"/>
    <property type="evidence" value="ECO:0007669"/>
    <property type="project" value="InterPro"/>
</dbReference>
<dbReference type="InterPro" id="IPR006697">
    <property type="entry name" value="RecC"/>
</dbReference>
<dbReference type="PANTHER" id="PTHR30591:SF1">
    <property type="entry name" value="RECBCD ENZYME SUBUNIT RECC"/>
    <property type="match status" value="1"/>
</dbReference>